<reference evidence="2" key="1">
    <citation type="submission" date="2013-04" db="EMBL/GenBank/DDBJ databases">
        <title>Genome sequence of Chlamydia psittaci 10_881_SC42.</title>
        <authorList>
            <person name="Huot-Creasy H."/>
            <person name="McCracken C.L."/>
            <person name="Humphries M."/>
            <person name="Sachse K."/>
            <person name="Laroucau K."/>
            <person name="Bavoil P."/>
            <person name="Myers G.S."/>
        </authorList>
    </citation>
    <scope>NUCLEOTIDE SEQUENCE [LARGE SCALE GENOMIC DNA]</scope>
    <source>
        <strain evidence="2">10_881_SC42</strain>
    </source>
</reference>
<evidence type="ECO:0000256" key="1">
    <source>
        <dbReference type="SAM" id="MobiDB-lite"/>
    </source>
</evidence>
<dbReference type="Proteomes" id="UP000014821">
    <property type="component" value="Unassembled WGS sequence"/>
</dbReference>
<proteinExistence type="predicted"/>
<keyword evidence="3" id="KW-1185">Reference proteome</keyword>
<evidence type="ECO:0000313" key="2">
    <source>
        <dbReference type="EMBL" id="EPP38373.1"/>
    </source>
</evidence>
<accession>A0ABN0MSH5</accession>
<feature type="region of interest" description="Disordered" evidence="1">
    <location>
        <begin position="27"/>
        <end position="52"/>
    </location>
</feature>
<feature type="compositionally biased region" description="Basic and acidic residues" evidence="1">
    <location>
        <begin position="30"/>
        <end position="41"/>
    </location>
</feature>
<comment type="caution">
    <text evidence="2">The sequence shown here is derived from an EMBL/GenBank/DDBJ whole genome shotgun (WGS) entry which is preliminary data.</text>
</comment>
<feature type="compositionally biased region" description="Basic residues" evidence="1">
    <location>
        <begin position="42"/>
        <end position="52"/>
    </location>
</feature>
<sequence>MEANEIIIKLPAILFIKKPLHGVYTSANEYRQHEPHADNKKSKQLKKKQQNM</sequence>
<name>A0ABN0MSH5_9CHLA</name>
<organism evidence="2 3">
    <name type="scientific">Chlamydia avium</name>
    <dbReference type="NCBI Taxonomy" id="1457141"/>
    <lineage>
        <taxon>Bacteria</taxon>
        <taxon>Pseudomonadati</taxon>
        <taxon>Chlamydiota</taxon>
        <taxon>Chlamydiia</taxon>
        <taxon>Chlamydiales</taxon>
        <taxon>Chlamydiaceae</taxon>
        <taxon>Chlamydia/Chlamydophila group</taxon>
        <taxon>Chlamydia</taxon>
    </lineage>
</organism>
<gene>
    <name evidence="2" type="ORF">CP10881SC42_0623</name>
</gene>
<evidence type="ECO:0000313" key="3">
    <source>
        <dbReference type="Proteomes" id="UP000014821"/>
    </source>
</evidence>
<dbReference type="EMBL" id="ATND01000002">
    <property type="protein sequence ID" value="EPP38373.1"/>
    <property type="molecule type" value="Genomic_DNA"/>
</dbReference>
<protein>
    <submittedName>
        <fullName evidence="2">Uncharacterized protein</fullName>
    </submittedName>
</protein>